<proteinExistence type="predicted"/>
<accession>A0A4V2WW98</accession>
<evidence type="ECO:0000313" key="3">
    <source>
        <dbReference type="Proteomes" id="UP000294527"/>
    </source>
</evidence>
<keyword evidence="1" id="KW-0732">Signal</keyword>
<organism evidence="2 3">
    <name type="scientific">Phocaeicola dorei</name>
    <dbReference type="NCBI Taxonomy" id="357276"/>
    <lineage>
        <taxon>Bacteria</taxon>
        <taxon>Pseudomonadati</taxon>
        <taxon>Bacteroidota</taxon>
        <taxon>Bacteroidia</taxon>
        <taxon>Bacteroidales</taxon>
        <taxon>Bacteroidaceae</taxon>
        <taxon>Phocaeicola</taxon>
    </lineage>
</organism>
<dbReference type="AlphaFoldDB" id="A0A4V2WW98"/>
<sequence length="427" mass="48601">MKIFRLLAASLLAAVCAGFSSCGGDELESVPTEIFDPTGGNELEKIYSKYIDNYEDITCKSFVKYNNDTIAFTGITPKGYLMIDLFRNSSETKVFEWIDNTKTDTIYNVHKGYGEYEEVRIRSIEPSFIKFHTEYGKDFIAMLHLNGSQPLRRVLFVNGGQSHMTDVLPEGVATFIPNWYNNQYCFIHDCCYTLAGDTVYTIKYGENDMNNINNYADRIATGGYHFLEYQRISPEEAIGAGIDTGYDNRYRIEMVRINYKTAQNVWGEQRYIALPFDYEAKAKLAYSVTDKSSNIWTYKVSITYYDGTKSEATLKVDIESGTVQGDDDYIASLIIGKWKMTSGNAIATHVAYKNDGTFEYTSTEDSSYKEVGKYKIEGNKLYEMYSGEDEWIISDILLLNSMFLSVQELEADGVTPNGKKFAYQRVE</sequence>
<evidence type="ECO:0000313" key="2">
    <source>
        <dbReference type="EMBL" id="TDA75784.1"/>
    </source>
</evidence>
<dbReference type="RefSeq" id="WP_132140453.1">
    <property type="nucleotide sequence ID" value="NZ_SLTU01000001.1"/>
</dbReference>
<feature type="signal peptide" evidence="1">
    <location>
        <begin position="1"/>
        <end position="24"/>
    </location>
</feature>
<reference evidence="2 3" key="1">
    <citation type="journal article" date="2019" name="Nat. Microbiol.">
        <title>Genomic variation and strain-specific functional adaptation in the human gut microbiome during early life.</title>
        <authorList>
            <person name="Vatanen T."/>
            <person name="Plichta D.R."/>
            <person name="Somani J."/>
            <person name="Munch P.C."/>
            <person name="Arthur T.D."/>
            <person name="Hall A.B."/>
            <person name="Rudolf S."/>
            <person name="Oakeley E.J."/>
            <person name="Ke X."/>
            <person name="Young R.A."/>
            <person name="Haiser H.J."/>
            <person name="Kolde R."/>
            <person name="Yassour M."/>
            <person name="Luopajarvi K."/>
            <person name="Siljander H."/>
            <person name="Virtanen S.M."/>
            <person name="Ilonen J."/>
            <person name="Uibo R."/>
            <person name="Tillmann V."/>
            <person name="Mokurov S."/>
            <person name="Dorshakova N."/>
            <person name="Porter J.A."/>
            <person name="McHardy A.C."/>
            <person name="Lahdesmaki H."/>
            <person name="Vlamakis H."/>
            <person name="Huttenhower C."/>
            <person name="Knip M."/>
            <person name="Xavier R.J."/>
        </authorList>
    </citation>
    <scope>NUCLEOTIDE SEQUENCE [LARGE SCALE GENOMIC DNA]</scope>
    <source>
        <strain evidence="2 3">RJX1047</strain>
    </source>
</reference>
<dbReference type="EMBL" id="SLTU01000001">
    <property type="protein sequence ID" value="TDA75784.1"/>
    <property type="molecule type" value="Genomic_DNA"/>
</dbReference>
<evidence type="ECO:0000256" key="1">
    <source>
        <dbReference type="SAM" id="SignalP"/>
    </source>
</evidence>
<feature type="chain" id="PRO_5020679346" evidence="1">
    <location>
        <begin position="25"/>
        <end position="427"/>
    </location>
</feature>
<comment type="caution">
    <text evidence="2">The sequence shown here is derived from an EMBL/GenBank/DDBJ whole genome shotgun (WGS) entry which is preliminary data.</text>
</comment>
<gene>
    <name evidence="2" type="ORF">E1I98_05105</name>
</gene>
<name>A0A4V2WW98_9BACT</name>
<dbReference type="Proteomes" id="UP000294527">
    <property type="component" value="Unassembled WGS sequence"/>
</dbReference>
<protein>
    <submittedName>
        <fullName evidence="2">Uncharacterized protein</fullName>
    </submittedName>
</protein>
<dbReference type="PROSITE" id="PS51257">
    <property type="entry name" value="PROKAR_LIPOPROTEIN"/>
    <property type="match status" value="1"/>
</dbReference>